<comment type="caution">
    <text evidence="1">The sequence shown here is derived from an EMBL/GenBank/DDBJ whole genome shotgun (WGS) entry which is preliminary data.</text>
</comment>
<accession>A0A3S5CSG7</accession>
<organism evidence="1 2">
    <name type="scientific">Protopolystoma xenopodis</name>
    <dbReference type="NCBI Taxonomy" id="117903"/>
    <lineage>
        <taxon>Eukaryota</taxon>
        <taxon>Metazoa</taxon>
        <taxon>Spiralia</taxon>
        <taxon>Lophotrochozoa</taxon>
        <taxon>Platyhelminthes</taxon>
        <taxon>Monogenea</taxon>
        <taxon>Polyopisthocotylea</taxon>
        <taxon>Polystomatidea</taxon>
        <taxon>Polystomatidae</taxon>
        <taxon>Protopolystoma</taxon>
    </lineage>
</organism>
<protein>
    <submittedName>
        <fullName evidence="1">Uncharacterized protein</fullName>
    </submittedName>
</protein>
<evidence type="ECO:0000313" key="1">
    <source>
        <dbReference type="EMBL" id="VEL44405.1"/>
    </source>
</evidence>
<name>A0A3S5CSG7_9PLAT</name>
<dbReference type="AlphaFoldDB" id="A0A3S5CSG7"/>
<dbReference type="Proteomes" id="UP000784294">
    <property type="component" value="Unassembled WGS sequence"/>
</dbReference>
<reference evidence="1" key="1">
    <citation type="submission" date="2018-11" db="EMBL/GenBank/DDBJ databases">
        <authorList>
            <consortium name="Pathogen Informatics"/>
        </authorList>
    </citation>
    <scope>NUCLEOTIDE SEQUENCE</scope>
</reference>
<keyword evidence="2" id="KW-1185">Reference proteome</keyword>
<sequence>MVTLNQVLSNDKQFQSDFRIVTLLAWRKLVLAKLLLF</sequence>
<proteinExistence type="predicted"/>
<gene>
    <name evidence="1" type="ORF">PXEA_LOCUS37845</name>
</gene>
<evidence type="ECO:0000313" key="2">
    <source>
        <dbReference type="Proteomes" id="UP000784294"/>
    </source>
</evidence>
<dbReference type="EMBL" id="CAAALY010297908">
    <property type="protein sequence ID" value="VEL44405.1"/>
    <property type="molecule type" value="Genomic_DNA"/>
</dbReference>